<evidence type="ECO:0000313" key="3">
    <source>
        <dbReference type="Proteomes" id="UP001215598"/>
    </source>
</evidence>
<reference evidence="2" key="1">
    <citation type="submission" date="2023-03" db="EMBL/GenBank/DDBJ databases">
        <title>Massive genome expansion in bonnet fungi (Mycena s.s.) driven by repeated elements and novel gene families across ecological guilds.</title>
        <authorList>
            <consortium name="Lawrence Berkeley National Laboratory"/>
            <person name="Harder C.B."/>
            <person name="Miyauchi S."/>
            <person name="Viragh M."/>
            <person name="Kuo A."/>
            <person name="Thoen E."/>
            <person name="Andreopoulos B."/>
            <person name="Lu D."/>
            <person name="Skrede I."/>
            <person name="Drula E."/>
            <person name="Henrissat B."/>
            <person name="Morin E."/>
            <person name="Kohler A."/>
            <person name="Barry K."/>
            <person name="LaButti K."/>
            <person name="Morin E."/>
            <person name="Salamov A."/>
            <person name="Lipzen A."/>
            <person name="Mereny Z."/>
            <person name="Hegedus B."/>
            <person name="Baldrian P."/>
            <person name="Stursova M."/>
            <person name="Weitz H."/>
            <person name="Taylor A."/>
            <person name="Grigoriev I.V."/>
            <person name="Nagy L.G."/>
            <person name="Martin F."/>
            <person name="Kauserud H."/>
        </authorList>
    </citation>
    <scope>NUCLEOTIDE SEQUENCE</scope>
    <source>
        <strain evidence="2">CBHHK182m</strain>
    </source>
</reference>
<proteinExistence type="predicted"/>
<feature type="region of interest" description="Disordered" evidence="1">
    <location>
        <begin position="1"/>
        <end position="48"/>
    </location>
</feature>
<dbReference type="AlphaFoldDB" id="A0AAD7HU49"/>
<name>A0AAD7HU49_9AGAR</name>
<organism evidence="2 3">
    <name type="scientific">Mycena metata</name>
    <dbReference type="NCBI Taxonomy" id="1033252"/>
    <lineage>
        <taxon>Eukaryota</taxon>
        <taxon>Fungi</taxon>
        <taxon>Dikarya</taxon>
        <taxon>Basidiomycota</taxon>
        <taxon>Agaricomycotina</taxon>
        <taxon>Agaricomycetes</taxon>
        <taxon>Agaricomycetidae</taxon>
        <taxon>Agaricales</taxon>
        <taxon>Marasmiineae</taxon>
        <taxon>Mycenaceae</taxon>
        <taxon>Mycena</taxon>
    </lineage>
</organism>
<evidence type="ECO:0000256" key="1">
    <source>
        <dbReference type="SAM" id="MobiDB-lite"/>
    </source>
</evidence>
<protein>
    <submittedName>
        <fullName evidence="2">Uncharacterized protein</fullName>
    </submittedName>
</protein>
<comment type="caution">
    <text evidence="2">The sequence shown here is derived from an EMBL/GenBank/DDBJ whole genome shotgun (WGS) entry which is preliminary data.</text>
</comment>
<evidence type="ECO:0000313" key="2">
    <source>
        <dbReference type="EMBL" id="KAJ7727402.1"/>
    </source>
</evidence>
<dbReference type="Proteomes" id="UP001215598">
    <property type="component" value="Unassembled WGS sequence"/>
</dbReference>
<feature type="compositionally biased region" description="Pro residues" evidence="1">
    <location>
        <begin position="1"/>
        <end position="21"/>
    </location>
</feature>
<sequence length="285" mass="31781">PLLHPPPSHLPPPPFPPPTPSPLRWRKRNPDTPVIPLRTGRKKQSAETRATAKLKRAANKQKSLDFQANIDAINEARNKLAMEVAEKHGVKVDVVLRQLMSKSSFKATRKVNLFNAKIHFLCKKAKQSKLFLGFCSSVHTDEFVVGEALGWKEAKQRALDDPTFQNLTKLEEFALQAGLLADREKKQTGTRATNNAARADANFTLAMLAEEIVALAMRTGMMGFGIFSRGHIHDKTVPTQIQSMGTLDFCKEVLNISAQDLALKFELWCVARERGEFLLNSSSNL</sequence>
<feature type="non-terminal residue" evidence="2">
    <location>
        <position position="1"/>
    </location>
</feature>
<accession>A0AAD7HU49</accession>
<gene>
    <name evidence="2" type="ORF">B0H16DRAFT_1331580</name>
</gene>
<dbReference type="EMBL" id="JARKIB010000180">
    <property type="protein sequence ID" value="KAJ7727402.1"/>
    <property type="molecule type" value="Genomic_DNA"/>
</dbReference>
<keyword evidence="3" id="KW-1185">Reference proteome</keyword>